<evidence type="ECO:0000256" key="4">
    <source>
        <dbReference type="ARBA" id="ARBA00023136"/>
    </source>
</evidence>
<evidence type="ECO:0000256" key="3">
    <source>
        <dbReference type="ARBA" id="ARBA00022989"/>
    </source>
</evidence>
<keyword evidence="2 5" id="KW-0812">Transmembrane</keyword>
<feature type="transmembrane region" description="Helical" evidence="5">
    <location>
        <begin position="335"/>
        <end position="355"/>
    </location>
</feature>
<reference evidence="6 7" key="1">
    <citation type="submission" date="2024-09" db="EMBL/GenBank/DDBJ databases">
        <title>Description of Labrys sedimenti sp. nov., isolated from a diclofenac-degrading enrichment culture, and genome-based reclassification of Labrys portucalensis as a later heterotypic synonym of Labrys neptuniae.</title>
        <authorList>
            <person name="Tancsics A."/>
            <person name="Csepanyi A."/>
        </authorList>
    </citation>
    <scope>NUCLEOTIDE SEQUENCE [LARGE SCALE GENOMIC DNA]</scope>
    <source>
        <strain evidence="6 7">LMG 23412</strain>
    </source>
</reference>
<name>A0ABV6ZDX1_9HYPH</name>
<sequence length="411" mass="46319">MFTSFFPKPKVFFLTACLWLLAAILLWYGGARGWGQYIGLPASEGDGDVVDLSYFWTNSFLWFYIYFTVFLVVFYGFWAVLSPHRWQNWSILVSGFLIFVTYFGVQVSVVINNWRGPYFNLIQKALSAPNSVSASELYLGLLTFLVIALVAVAAFVLTSFVTNHYVFRWRTAMNDFYMDNWTRLRSIEGAAQRVQEDTMRFSTIVESLGISLVSSVMTLVAFLPLLSSLSRHIVALPVVGVIPQPLVVAAILWAVFGTVLLSVIGIKLPGLQFLNQKVEAAYRKELVYGEDHVDRAGPITVQELFANVRKNYFRIYLHYTYFNTARSLYLQADNVFGIFLMIPSFAAGALTLGLYQQIAGAFNSVANSFQFLVNSWTTIVELLSIHKRLRAFEASLDTSGRMTHSEPTAVA</sequence>
<feature type="transmembrane region" description="Helical" evidence="5">
    <location>
        <begin position="55"/>
        <end position="77"/>
    </location>
</feature>
<dbReference type="Pfam" id="PF05992">
    <property type="entry name" value="SbmA_BacA"/>
    <property type="match status" value="1"/>
</dbReference>
<dbReference type="PANTHER" id="PTHR11384:SF59">
    <property type="entry name" value="LYSOSOMAL COBALAMIN TRANSPORTER ABCD4"/>
    <property type="match status" value="1"/>
</dbReference>
<evidence type="ECO:0000256" key="5">
    <source>
        <dbReference type="SAM" id="Phobius"/>
    </source>
</evidence>
<comment type="caution">
    <text evidence="6">The sequence shown here is derived from an EMBL/GenBank/DDBJ whole genome shotgun (WGS) entry which is preliminary data.</text>
</comment>
<dbReference type="PANTHER" id="PTHR11384">
    <property type="entry name" value="ATP-BINDING CASSETTE, SUB-FAMILY D MEMBER"/>
    <property type="match status" value="1"/>
</dbReference>
<dbReference type="Proteomes" id="UP001595190">
    <property type="component" value="Unassembled WGS sequence"/>
</dbReference>
<protein>
    <submittedName>
        <fullName evidence="6">Peptide antibiotic transporter SbmA</fullName>
    </submittedName>
</protein>
<organism evidence="6 7">
    <name type="scientific">Labrys neptuniae</name>
    <dbReference type="NCBI Taxonomy" id="376174"/>
    <lineage>
        <taxon>Bacteria</taxon>
        <taxon>Pseudomonadati</taxon>
        <taxon>Pseudomonadota</taxon>
        <taxon>Alphaproteobacteria</taxon>
        <taxon>Hyphomicrobiales</taxon>
        <taxon>Xanthobacteraceae</taxon>
        <taxon>Labrys</taxon>
    </lineage>
</organism>
<evidence type="ECO:0000256" key="2">
    <source>
        <dbReference type="ARBA" id="ARBA00022692"/>
    </source>
</evidence>
<dbReference type="InterPro" id="IPR009248">
    <property type="entry name" value="SbmA_BacA"/>
</dbReference>
<gene>
    <name evidence="6" type="primary">sbmA</name>
    <name evidence="6" type="ORF">ACETRX_12345</name>
</gene>
<feature type="transmembrane region" description="Helical" evidence="5">
    <location>
        <begin position="246"/>
        <end position="266"/>
    </location>
</feature>
<keyword evidence="3 5" id="KW-1133">Transmembrane helix</keyword>
<evidence type="ECO:0000313" key="7">
    <source>
        <dbReference type="Proteomes" id="UP001595190"/>
    </source>
</evidence>
<keyword evidence="1" id="KW-0813">Transport</keyword>
<keyword evidence="4 5" id="KW-0472">Membrane</keyword>
<proteinExistence type="predicted"/>
<dbReference type="RefSeq" id="WP_394310630.1">
    <property type="nucleotide sequence ID" value="NZ_JBHGPK010000003.1"/>
</dbReference>
<feature type="transmembrane region" description="Helical" evidence="5">
    <location>
        <begin position="137"/>
        <end position="161"/>
    </location>
</feature>
<evidence type="ECO:0000313" key="6">
    <source>
        <dbReference type="EMBL" id="MFC2250406.1"/>
    </source>
</evidence>
<dbReference type="NCBIfam" id="NF008306">
    <property type="entry name" value="PRK11098.1"/>
    <property type="match status" value="1"/>
</dbReference>
<feature type="transmembrane region" description="Helical" evidence="5">
    <location>
        <begin position="208"/>
        <end position="226"/>
    </location>
</feature>
<dbReference type="InterPro" id="IPR050835">
    <property type="entry name" value="ABC_transporter_sub-D"/>
</dbReference>
<feature type="transmembrane region" description="Helical" evidence="5">
    <location>
        <begin position="89"/>
        <end position="111"/>
    </location>
</feature>
<evidence type="ECO:0000256" key="1">
    <source>
        <dbReference type="ARBA" id="ARBA00022448"/>
    </source>
</evidence>
<accession>A0ABV6ZDX1</accession>
<dbReference type="EMBL" id="JBHGPK010000003">
    <property type="protein sequence ID" value="MFC2250406.1"/>
    <property type="molecule type" value="Genomic_DNA"/>
</dbReference>